<feature type="active site" description="Charge relay system" evidence="8">
    <location>
        <position position="288"/>
    </location>
</feature>
<dbReference type="Proteomes" id="UP000230002">
    <property type="component" value="Unassembled WGS sequence"/>
</dbReference>
<protein>
    <recommendedName>
        <fullName evidence="10">Peptidase S53 domain-containing protein</fullName>
    </recommendedName>
</protein>
<gene>
    <name evidence="11" type="ORF">GSI_02238</name>
</gene>
<dbReference type="SMART" id="SM00944">
    <property type="entry name" value="Pro-kuma_activ"/>
    <property type="match status" value="1"/>
</dbReference>
<keyword evidence="7" id="KW-0865">Zymogen</keyword>
<dbReference type="InterPro" id="IPR015366">
    <property type="entry name" value="S53_propep"/>
</dbReference>
<keyword evidence="4 8" id="KW-0378">Hydrolase</keyword>
<dbReference type="PANTHER" id="PTHR14218">
    <property type="entry name" value="PROTEASE S8 TRIPEPTIDYL PEPTIDASE I CLN2"/>
    <property type="match status" value="1"/>
</dbReference>
<feature type="domain" description="Peptidase S53" evidence="10">
    <location>
        <begin position="211"/>
        <end position="625"/>
    </location>
</feature>
<proteinExistence type="predicted"/>
<evidence type="ECO:0000313" key="11">
    <source>
        <dbReference type="EMBL" id="PIL35510.1"/>
    </source>
</evidence>
<keyword evidence="12" id="KW-1185">Reference proteome</keyword>
<dbReference type="CDD" id="cd04056">
    <property type="entry name" value="Peptidases_S53"/>
    <property type="match status" value="1"/>
</dbReference>
<feature type="binding site" evidence="8">
    <location>
        <position position="603"/>
    </location>
    <ligand>
        <name>Ca(2+)</name>
        <dbReference type="ChEBI" id="CHEBI:29108"/>
    </ligand>
</feature>
<dbReference type="Gene3D" id="3.40.50.200">
    <property type="entry name" value="Peptidase S8/S53 domain"/>
    <property type="match status" value="1"/>
</dbReference>
<evidence type="ECO:0000256" key="3">
    <source>
        <dbReference type="ARBA" id="ARBA00022723"/>
    </source>
</evidence>
<keyword evidence="3 8" id="KW-0479">Metal-binding</keyword>
<comment type="subcellular location">
    <subcellularLocation>
        <location evidence="1">Secreted</location>
        <location evidence="1">Extracellular space</location>
    </subcellularLocation>
</comment>
<evidence type="ECO:0000256" key="8">
    <source>
        <dbReference type="PROSITE-ProRule" id="PRU01032"/>
    </source>
</evidence>
<dbReference type="CDD" id="cd11377">
    <property type="entry name" value="Pro-peptidase_S53"/>
    <property type="match status" value="1"/>
</dbReference>
<feature type="binding site" evidence="8">
    <location>
        <position position="605"/>
    </location>
    <ligand>
        <name>Ca(2+)</name>
        <dbReference type="ChEBI" id="CHEBI:29108"/>
    </ligand>
</feature>
<name>A0A2G8SP27_9APHY</name>
<dbReference type="EMBL" id="AYKW01000003">
    <property type="protein sequence ID" value="PIL35510.1"/>
    <property type="molecule type" value="Genomic_DNA"/>
</dbReference>
<evidence type="ECO:0000256" key="9">
    <source>
        <dbReference type="SAM" id="SignalP"/>
    </source>
</evidence>
<sequence>MYLCCLFLFLVTLTAVALADPTPVPAGWTLHRRALPDTNLLVRISLVQSNLHNLDAYLLDVADPQSPNYGQHWTLAKVLDTFRPRQDSVEVVTSWLAEELGLDSHSLGLSLSGDVINLNTTAAEAERIFDTEYNVYRWNDDGSERIGCHEGHNFPPHVSDHVAFVWPTLMHGERRLAARDHTLPSSNYKGPRAVALNDSSSFQGLERCDEAVTLECLRALYCFDYMPLAPHKNTVGVAEFGMNVYRPQDLDKFFRKFAPSRLGQRPKFFSIAGGHLNQSDTSNADLDEASLDLQLMMGLLGHEQEVLLYQTDTTIFDPLIGKVASLPSVARAWDASYCSALGVADQDLTDCGDVPRANVLSISYAAAPDIQNPIFAPVFQRECQELGKPDMVQLSLLGSTFVASSGDVGVAWRTLDGSSMQCLVNGSLGPDSSGAFVGAFPASCPYVTAVGGTQIRSGKSVYDVETAASKDGFFSGGGFSNTFPRPSFQQAVVTNYLERFAPPYGPDVFNRSGRAFPDVSANGGPIRVVVDGDFTAVEGTSASAPIFASLIAAINDHRIAAGKGPVGWLNPALYSSRFARSFNDVTTGSNPGCGTQGFPAAPGWDPVTGLGTPNFERLLENFLSLP</sequence>
<dbReference type="STRING" id="1077348.A0A2G8SP27"/>
<dbReference type="GO" id="GO:0006508">
    <property type="term" value="P:proteolysis"/>
    <property type="evidence" value="ECO:0007669"/>
    <property type="project" value="UniProtKB-KW"/>
</dbReference>
<feature type="binding site" evidence="8">
    <location>
        <position position="584"/>
    </location>
    <ligand>
        <name>Ca(2+)</name>
        <dbReference type="ChEBI" id="CHEBI:29108"/>
    </ligand>
</feature>
<dbReference type="OrthoDB" id="409122at2759"/>
<accession>A0A2G8SP27</accession>
<dbReference type="SUPFAM" id="SSF52743">
    <property type="entry name" value="Subtilisin-like"/>
    <property type="match status" value="1"/>
</dbReference>
<keyword evidence="9" id="KW-0732">Signal</keyword>
<feature type="active site" description="Charge relay system" evidence="8">
    <location>
        <position position="292"/>
    </location>
</feature>
<dbReference type="InterPro" id="IPR050819">
    <property type="entry name" value="Tripeptidyl-peptidase_I"/>
</dbReference>
<dbReference type="Pfam" id="PF09286">
    <property type="entry name" value="Pro-kuma_activ"/>
    <property type="match status" value="1"/>
</dbReference>
<feature type="signal peptide" evidence="9">
    <location>
        <begin position="1"/>
        <end position="19"/>
    </location>
</feature>
<dbReference type="GO" id="GO:0005576">
    <property type="term" value="C:extracellular region"/>
    <property type="evidence" value="ECO:0007669"/>
    <property type="project" value="UniProtKB-SubCell"/>
</dbReference>
<evidence type="ECO:0000313" key="12">
    <source>
        <dbReference type="Proteomes" id="UP000230002"/>
    </source>
</evidence>
<dbReference type="GO" id="GO:0008240">
    <property type="term" value="F:tripeptidyl-peptidase activity"/>
    <property type="evidence" value="ECO:0007669"/>
    <property type="project" value="TreeGrafter"/>
</dbReference>
<organism evidence="11 12">
    <name type="scientific">Ganoderma sinense ZZ0214-1</name>
    <dbReference type="NCBI Taxonomy" id="1077348"/>
    <lineage>
        <taxon>Eukaryota</taxon>
        <taxon>Fungi</taxon>
        <taxon>Dikarya</taxon>
        <taxon>Basidiomycota</taxon>
        <taxon>Agaricomycotina</taxon>
        <taxon>Agaricomycetes</taxon>
        <taxon>Polyporales</taxon>
        <taxon>Polyporaceae</taxon>
        <taxon>Ganoderma</taxon>
    </lineage>
</organism>
<feature type="active site" description="Charge relay system" evidence="8">
    <location>
        <position position="541"/>
    </location>
</feature>
<evidence type="ECO:0000256" key="7">
    <source>
        <dbReference type="ARBA" id="ARBA00023145"/>
    </source>
</evidence>
<dbReference type="SUPFAM" id="SSF54897">
    <property type="entry name" value="Protease propeptides/inhibitors"/>
    <property type="match status" value="1"/>
</dbReference>
<dbReference type="PROSITE" id="PS51695">
    <property type="entry name" value="SEDOLISIN"/>
    <property type="match status" value="1"/>
</dbReference>
<keyword evidence="6 8" id="KW-0106">Calcium</keyword>
<dbReference type="GO" id="GO:0004252">
    <property type="term" value="F:serine-type endopeptidase activity"/>
    <property type="evidence" value="ECO:0007669"/>
    <property type="project" value="UniProtKB-UniRule"/>
</dbReference>
<feature type="binding site" evidence="8">
    <location>
        <position position="585"/>
    </location>
    <ligand>
        <name>Ca(2+)</name>
        <dbReference type="ChEBI" id="CHEBI:29108"/>
    </ligand>
</feature>
<evidence type="ECO:0000256" key="2">
    <source>
        <dbReference type="ARBA" id="ARBA00022670"/>
    </source>
</evidence>
<evidence type="ECO:0000256" key="1">
    <source>
        <dbReference type="ARBA" id="ARBA00004239"/>
    </source>
</evidence>
<feature type="chain" id="PRO_5013600738" description="Peptidase S53 domain-containing protein" evidence="9">
    <location>
        <begin position="20"/>
        <end position="626"/>
    </location>
</feature>
<reference evidence="11 12" key="1">
    <citation type="journal article" date="2015" name="Sci. Rep.">
        <title>Chromosome-level genome map provides insights into diverse defense mechanisms in the medicinal fungus Ganoderma sinense.</title>
        <authorList>
            <person name="Zhu Y."/>
            <person name="Xu J."/>
            <person name="Sun C."/>
            <person name="Zhou S."/>
            <person name="Xu H."/>
            <person name="Nelson D.R."/>
            <person name="Qian J."/>
            <person name="Song J."/>
            <person name="Luo H."/>
            <person name="Xiang L."/>
            <person name="Li Y."/>
            <person name="Xu Z."/>
            <person name="Ji A."/>
            <person name="Wang L."/>
            <person name="Lu S."/>
            <person name="Hayward A."/>
            <person name="Sun W."/>
            <person name="Li X."/>
            <person name="Schwartz D.C."/>
            <person name="Wang Y."/>
            <person name="Chen S."/>
        </authorList>
    </citation>
    <scope>NUCLEOTIDE SEQUENCE [LARGE SCALE GENOMIC DNA]</scope>
    <source>
        <strain evidence="11 12">ZZ0214-1</strain>
    </source>
</reference>
<dbReference type="GO" id="GO:0046872">
    <property type="term" value="F:metal ion binding"/>
    <property type="evidence" value="ECO:0007669"/>
    <property type="project" value="UniProtKB-UniRule"/>
</dbReference>
<dbReference type="InterPro" id="IPR036852">
    <property type="entry name" value="Peptidase_S8/S53_dom_sf"/>
</dbReference>
<keyword evidence="5 8" id="KW-0720">Serine protease</keyword>
<comment type="caution">
    <text evidence="11">The sequence shown here is derived from an EMBL/GenBank/DDBJ whole genome shotgun (WGS) entry which is preliminary data.</text>
</comment>
<dbReference type="PANTHER" id="PTHR14218:SF19">
    <property type="entry name" value="SERINE PROTEASE AORO, PUTATIVE (AFU_ORTHOLOGUE AFUA_6G10250)-RELATED"/>
    <property type="match status" value="1"/>
</dbReference>
<comment type="cofactor">
    <cofactor evidence="8">
        <name>Ca(2+)</name>
        <dbReference type="ChEBI" id="CHEBI:29108"/>
    </cofactor>
    <text evidence="8">Binds 1 Ca(2+) ion per subunit.</text>
</comment>
<dbReference type="InterPro" id="IPR030400">
    <property type="entry name" value="Sedolisin_dom"/>
</dbReference>
<evidence type="ECO:0000256" key="4">
    <source>
        <dbReference type="ARBA" id="ARBA00022801"/>
    </source>
</evidence>
<keyword evidence="2 8" id="KW-0645">Protease</keyword>
<evidence type="ECO:0000256" key="5">
    <source>
        <dbReference type="ARBA" id="ARBA00022825"/>
    </source>
</evidence>
<evidence type="ECO:0000256" key="6">
    <source>
        <dbReference type="ARBA" id="ARBA00022837"/>
    </source>
</evidence>
<evidence type="ECO:0000259" key="10">
    <source>
        <dbReference type="PROSITE" id="PS51695"/>
    </source>
</evidence>
<dbReference type="AlphaFoldDB" id="A0A2G8SP27"/>